<evidence type="ECO:0000313" key="1">
    <source>
        <dbReference type="EMBL" id="RSM75972.1"/>
    </source>
</evidence>
<protein>
    <recommendedName>
        <fullName evidence="3">PH domain-containing protein</fullName>
    </recommendedName>
</protein>
<dbReference type="OrthoDB" id="3699466at2"/>
<comment type="caution">
    <text evidence="1">The sequence shown here is derived from an EMBL/GenBank/DDBJ whole genome shotgun (WGS) entry which is preliminary data.</text>
</comment>
<name>A0A428YYR1_KIBAR</name>
<evidence type="ECO:0008006" key="3">
    <source>
        <dbReference type="Google" id="ProtNLM"/>
    </source>
</evidence>
<accession>A0A428YYR1</accession>
<dbReference type="AlphaFoldDB" id="A0A428YYR1"/>
<proteinExistence type="predicted"/>
<dbReference type="Proteomes" id="UP000287547">
    <property type="component" value="Unassembled WGS sequence"/>
</dbReference>
<gene>
    <name evidence="1" type="ORF">DMH04_37340</name>
</gene>
<organism evidence="1 2">
    <name type="scientific">Kibdelosporangium aridum</name>
    <dbReference type="NCBI Taxonomy" id="2030"/>
    <lineage>
        <taxon>Bacteria</taxon>
        <taxon>Bacillati</taxon>
        <taxon>Actinomycetota</taxon>
        <taxon>Actinomycetes</taxon>
        <taxon>Pseudonocardiales</taxon>
        <taxon>Pseudonocardiaceae</taxon>
        <taxon>Kibdelosporangium</taxon>
    </lineage>
</organism>
<dbReference type="RefSeq" id="WP_037271934.1">
    <property type="nucleotide sequence ID" value="NZ_QHKI01000045.1"/>
</dbReference>
<reference evidence="1 2" key="1">
    <citation type="submission" date="2018-05" db="EMBL/GenBank/DDBJ databases">
        <title>Evolution of GPA BGCs.</title>
        <authorList>
            <person name="Waglechner N."/>
            <person name="Wright G.D."/>
        </authorList>
    </citation>
    <scope>NUCLEOTIDE SEQUENCE [LARGE SCALE GENOMIC DNA]</scope>
    <source>
        <strain evidence="1 2">A82846</strain>
    </source>
</reference>
<dbReference type="EMBL" id="QHKI01000045">
    <property type="protein sequence ID" value="RSM75972.1"/>
    <property type="molecule type" value="Genomic_DNA"/>
</dbReference>
<evidence type="ECO:0000313" key="2">
    <source>
        <dbReference type="Proteomes" id="UP000287547"/>
    </source>
</evidence>
<sequence length="141" mass="14955">MFEELVPGVTGALMGGVVGDEVQAHRARWLADQNKVEVALRVLEGEAPGLRTSWLTGEATLSPGSLAMVSTVGGIRFLRRKPVTVEIVAADMTTRRGPRGLEVIKINPTCDIVTVKSPTATLELGVAAPVNLEWVLSALAK</sequence>